<keyword evidence="4" id="KW-1185">Reference proteome</keyword>
<accession>A0A9J6RLZ3</accession>
<dbReference type="RefSeq" id="WP_258331624.1">
    <property type="nucleotide sequence ID" value="NZ_JAPTGG010000007.1"/>
</dbReference>
<feature type="coiled-coil region" evidence="1">
    <location>
        <begin position="54"/>
        <end position="111"/>
    </location>
</feature>
<gene>
    <name evidence="3" type="ORF">O0V09_09705</name>
</gene>
<protein>
    <recommendedName>
        <fullName evidence="5">MSHA biogenesis protein MshJ</fullName>
    </recommendedName>
</protein>
<evidence type="ECO:0000256" key="2">
    <source>
        <dbReference type="SAM" id="Phobius"/>
    </source>
</evidence>
<dbReference type="Proteomes" id="UP001069090">
    <property type="component" value="Unassembled WGS sequence"/>
</dbReference>
<organism evidence="3 4">
    <name type="scientific">Dasania phycosphaerae</name>
    <dbReference type="NCBI Taxonomy" id="2950436"/>
    <lineage>
        <taxon>Bacteria</taxon>
        <taxon>Pseudomonadati</taxon>
        <taxon>Pseudomonadota</taxon>
        <taxon>Gammaproteobacteria</taxon>
        <taxon>Cellvibrionales</taxon>
        <taxon>Spongiibacteraceae</taxon>
        <taxon>Dasania</taxon>
    </lineage>
</organism>
<evidence type="ECO:0008006" key="5">
    <source>
        <dbReference type="Google" id="ProtNLM"/>
    </source>
</evidence>
<evidence type="ECO:0000313" key="3">
    <source>
        <dbReference type="EMBL" id="MCZ0865476.1"/>
    </source>
</evidence>
<sequence>MSDALKERITGWQSQIDALQTRERVMVFVMVLAVLGFAFQWLLLEPVLKNNQLMARQQQQLVSQQQQKQLEKQQLEMILAAGVNKAKLAQRDKLNAELQRLDKNIQASILTLIPPKLMPQVLEKVLAENTKLKLLSLENKPVETLIDQQQAAQNKPRMAAAANKEANKEADKKQGLYKHSFILRLEGSYPAAIDYFEALSQLPWRFNWDAMHYEVTQYPKANITLEVHTVSLSQDWIGV</sequence>
<evidence type="ECO:0000256" key="1">
    <source>
        <dbReference type="SAM" id="Coils"/>
    </source>
</evidence>
<keyword evidence="2" id="KW-0472">Membrane</keyword>
<dbReference type="EMBL" id="JAPTGG010000007">
    <property type="protein sequence ID" value="MCZ0865476.1"/>
    <property type="molecule type" value="Genomic_DNA"/>
</dbReference>
<reference evidence="3 4" key="1">
    <citation type="submission" date="2022-12" db="EMBL/GenBank/DDBJ databases">
        <title>Dasania phycosphaerae sp. nov., isolated from particulate material of the south coast of Korea.</title>
        <authorList>
            <person name="Jiang Y."/>
        </authorList>
    </citation>
    <scope>NUCLEOTIDE SEQUENCE [LARGE SCALE GENOMIC DNA]</scope>
    <source>
        <strain evidence="3 4">GY-19</strain>
    </source>
</reference>
<dbReference type="AlphaFoldDB" id="A0A9J6RLZ3"/>
<keyword evidence="1" id="KW-0175">Coiled coil</keyword>
<keyword evidence="2" id="KW-1133">Transmembrane helix</keyword>
<comment type="caution">
    <text evidence="3">The sequence shown here is derived from an EMBL/GenBank/DDBJ whole genome shotgun (WGS) entry which is preliminary data.</text>
</comment>
<name>A0A9J6RLZ3_9GAMM</name>
<proteinExistence type="predicted"/>
<keyword evidence="2" id="KW-0812">Transmembrane</keyword>
<feature type="transmembrane region" description="Helical" evidence="2">
    <location>
        <begin position="25"/>
        <end position="44"/>
    </location>
</feature>
<evidence type="ECO:0000313" key="4">
    <source>
        <dbReference type="Proteomes" id="UP001069090"/>
    </source>
</evidence>